<gene>
    <name evidence="4" type="ORF">PXH66_13415</name>
</gene>
<protein>
    <submittedName>
        <fullName evidence="4">Gfo/Idh/MocA family oxidoreductase</fullName>
    </submittedName>
</protein>
<dbReference type="KEGG" id="slom:PXH66_13415"/>
<organism evidence="4 5">
    <name type="scientific">Synoicihabitans lomoniglobus</name>
    <dbReference type="NCBI Taxonomy" id="2909285"/>
    <lineage>
        <taxon>Bacteria</taxon>
        <taxon>Pseudomonadati</taxon>
        <taxon>Verrucomicrobiota</taxon>
        <taxon>Opitutia</taxon>
        <taxon>Opitutales</taxon>
        <taxon>Opitutaceae</taxon>
        <taxon>Synoicihabitans</taxon>
    </lineage>
</organism>
<accession>A0AAE9ZSB6</accession>
<dbReference type="InterPro" id="IPR000683">
    <property type="entry name" value="Gfo/Idh/MocA-like_OxRdtase_N"/>
</dbReference>
<dbReference type="GO" id="GO:0000166">
    <property type="term" value="F:nucleotide binding"/>
    <property type="evidence" value="ECO:0007669"/>
    <property type="project" value="InterPro"/>
</dbReference>
<dbReference type="InterPro" id="IPR050463">
    <property type="entry name" value="Gfo/Idh/MocA_oxidrdct_glycsds"/>
</dbReference>
<evidence type="ECO:0000259" key="2">
    <source>
        <dbReference type="Pfam" id="PF01408"/>
    </source>
</evidence>
<sequence>MSDTLKVGLIGCGKISGAYFEGCQNYPIIELTACADLNVDLARKTATDHGLAFGGSTEDLIARDDVDLIVNLTIPAAHTAINHAALAAGKHVYCEKPFALTASETAALVSQAATANLRLGSAPDTFLGAGLQTARKLIDDGVIGTPVAATAFMLCPGHETWHPNPDFYYKFGGGPMFDMGPYYLTALVNLLGPVARVTGSARKTFAERTITSEPRAGEKVTVDIPTHFSTTLEFSGGPIGTMVMSFDTPKTNLPNIVIHGTAGTLRVCDPNRFDDPCFFSPAGSDKFDPVPMTHAEGRGRGSGVADIGHALRSGRPHRTDGRLAHHVVELMEAATRSSDEGRHITIESTCDRPAPVPANIASSVFED</sequence>
<dbReference type="Gene3D" id="3.40.50.720">
    <property type="entry name" value="NAD(P)-binding Rossmann-like Domain"/>
    <property type="match status" value="1"/>
</dbReference>
<keyword evidence="1" id="KW-0560">Oxidoreductase</keyword>
<dbReference type="PANTHER" id="PTHR43818">
    <property type="entry name" value="BCDNA.GH03377"/>
    <property type="match status" value="1"/>
</dbReference>
<dbReference type="PANTHER" id="PTHR43818:SF11">
    <property type="entry name" value="BCDNA.GH03377"/>
    <property type="match status" value="1"/>
</dbReference>
<feature type="domain" description="Gfo/Idh/MocA-like oxidoreductase N-terminal" evidence="2">
    <location>
        <begin position="5"/>
        <end position="119"/>
    </location>
</feature>
<evidence type="ECO:0000259" key="3">
    <source>
        <dbReference type="Pfam" id="PF22725"/>
    </source>
</evidence>
<dbReference type="Proteomes" id="UP001218638">
    <property type="component" value="Chromosome"/>
</dbReference>
<evidence type="ECO:0000313" key="5">
    <source>
        <dbReference type="Proteomes" id="UP001218638"/>
    </source>
</evidence>
<dbReference type="InterPro" id="IPR036291">
    <property type="entry name" value="NAD(P)-bd_dom_sf"/>
</dbReference>
<dbReference type="SUPFAM" id="SSF55347">
    <property type="entry name" value="Glyceraldehyde-3-phosphate dehydrogenase-like, C-terminal domain"/>
    <property type="match status" value="1"/>
</dbReference>
<dbReference type="SUPFAM" id="SSF51735">
    <property type="entry name" value="NAD(P)-binding Rossmann-fold domains"/>
    <property type="match status" value="1"/>
</dbReference>
<reference evidence="4" key="1">
    <citation type="submission" date="2023-03" db="EMBL/GenBank/DDBJ databases">
        <title>Lomoglobus Profundus gen. nov., sp. nov., a novel member of the phylum Verrucomicrobia, isolated from deep-marine sediment of South China Sea.</title>
        <authorList>
            <person name="Ahmad T."/>
            <person name="Ishaq S.E."/>
            <person name="Wang F."/>
        </authorList>
    </citation>
    <scope>NUCLEOTIDE SEQUENCE</scope>
    <source>
        <strain evidence="4">LMO-M01</strain>
    </source>
</reference>
<dbReference type="Gene3D" id="3.30.360.10">
    <property type="entry name" value="Dihydrodipicolinate Reductase, domain 2"/>
    <property type="match status" value="1"/>
</dbReference>
<proteinExistence type="predicted"/>
<dbReference type="Pfam" id="PF01408">
    <property type="entry name" value="GFO_IDH_MocA"/>
    <property type="match status" value="1"/>
</dbReference>
<dbReference type="AlphaFoldDB" id="A0AAE9ZSB6"/>
<dbReference type="RefSeq" id="WP_330928683.1">
    <property type="nucleotide sequence ID" value="NZ_CP119075.1"/>
</dbReference>
<evidence type="ECO:0000313" key="4">
    <source>
        <dbReference type="EMBL" id="WED63331.1"/>
    </source>
</evidence>
<evidence type="ECO:0000256" key="1">
    <source>
        <dbReference type="ARBA" id="ARBA00023002"/>
    </source>
</evidence>
<name>A0AAE9ZSB6_9BACT</name>
<dbReference type="InterPro" id="IPR055170">
    <property type="entry name" value="GFO_IDH_MocA-like_dom"/>
</dbReference>
<feature type="domain" description="GFO/IDH/MocA-like oxidoreductase" evidence="3">
    <location>
        <begin position="132"/>
        <end position="266"/>
    </location>
</feature>
<dbReference type="Pfam" id="PF22725">
    <property type="entry name" value="GFO_IDH_MocA_C3"/>
    <property type="match status" value="1"/>
</dbReference>
<dbReference type="GO" id="GO:0016491">
    <property type="term" value="F:oxidoreductase activity"/>
    <property type="evidence" value="ECO:0007669"/>
    <property type="project" value="UniProtKB-KW"/>
</dbReference>
<keyword evidence="5" id="KW-1185">Reference proteome</keyword>
<dbReference type="EMBL" id="CP119075">
    <property type="protein sequence ID" value="WED63331.1"/>
    <property type="molecule type" value="Genomic_DNA"/>
</dbReference>